<keyword evidence="2" id="KW-1185">Reference proteome</keyword>
<name>A0A2Z5GAK2_9BACT</name>
<dbReference type="KEGG" id="abas:ACPOL_6818"/>
<dbReference type="RefSeq" id="WP_114211234.1">
    <property type="nucleotide sequence ID" value="NZ_CP030842.1"/>
</dbReference>
<geneLocation type="plasmid" evidence="2">
    <name>pacpol2</name>
</geneLocation>
<accession>A0A2Z5GAK2</accession>
<dbReference type="Proteomes" id="UP000253606">
    <property type="component" value="Plasmid pACPOL2"/>
</dbReference>
<dbReference type="EMBL" id="CP030842">
    <property type="protein sequence ID" value="AXC16028.1"/>
    <property type="molecule type" value="Genomic_DNA"/>
</dbReference>
<dbReference type="AlphaFoldDB" id="A0A2Z5GAK2"/>
<organism evidence="1 2">
    <name type="scientific">Acidisarcina polymorpha</name>
    <dbReference type="NCBI Taxonomy" id="2211140"/>
    <lineage>
        <taxon>Bacteria</taxon>
        <taxon>Pseudomonadati</taxon>
        <taxon>Acidobacteriota</taxon>
        <taxon>Terriglobia</taxon>
        <taxon>Terriglobales</taxon>
        <taxon>Acidobacteriaceae</taxon>
        <taxon>Acidisarcina</taxon>
    </lineage>
</organism>
<sequence>MTDEDHPLVAFGASANNKAALRQASAADYPLRWFGERNPECWINCDHPPADLRRTKITQANAFLK</sequence>
<evidence type="ECO:0000313" key="2">
    <source>
        <dbReference type="Proteomes" id="UP000253606"/>
    </source>
</evidence>
<keyword evidence="1" id="KW-0614">Plasmid</keyword>
<protein>
    <submittedName>
        <fullName evidence="1">Uncharacterized protein</fullName>
    </submittedName>
</protein>
<gene>
    <name evidence="1" type="ORF">ACPOL_6818</name>
</gene>
<proteinExistence type="predicted"/>
<evidence type="ECO:0000313" key="1">
    <source>
        <dbReference type="EMBL" id="AXC16028.1"/>
    </source>
</evidence>
<reference evidence="1 2" key="1">
    <citation type="journal article" date="2018" name="Front. Microbiol.">
        <title>Hydrolytic Capabilities as a Key to Environmental Success: Chitinolytic and Cellulolytic Acidobacteria From Acidic Sub-arctic Soils and Boreal Peatlands.</title>
        <authorList>
            <person name="Belova S.E."/>
            <person name="Ravin N.V."/>
            <person name="Pankratov T.A."/>
            <person name="Rakitin A.L."/>
            <person name="Ivanova A.A."/>
            <person name="Beletsky A.V."/>
            <person name="Mardanov A.V."/>
            <person name="Sinninghe Damste J.S."/>
            <person name="Dedysh S.N."/>
        </authorList>
    </citation>
    <scope>NUCLEOTIDE SEQUENCE [LARGE SCALE GENOMIC DNA]</scope>
    <source>
        <strain evidence="1 2">SBC82</strain>
        <plasmid evidence="2">pacpol2</plasmid>
    </source>
</reference>